<keyword evidence="1" id="KW-0489">Methyltransferase</keyword>
<accession>A0ABW5JSK1</accession>
<evidence type="ECO:0000313" key="2">
    <source>
        <dbReference type="Proteomes" id="UP001597441"/>
    </source>
</evidence>
<reference evidence="2" key="1">
    <citation type="journal article" date="2019" name="Int. J. Syst. Evol. Microbiol.">
        <title>The Global Catalogue of Microorganisms (GCM) 10K type strain sequencing project: providing services to taxonomists for standard genome sequencing and annotation.</title>
        <authorList>
            <consortium name="The Broad Institute Genomics Platform"/>
            <consortium name="The Broad Institute Genome Sequencing Center for Infectious Disease"/>
            <person name="Wu L."/>
            <person name="Ma J."/>
        </authorList>
    </citation>
    <scope>NUCLEOTIDE SEQUENCE [LARGE SCALE GENOMIC DNA]</scope>
    <source>
        <strain evidence="2">KCTC 42903</strain>
    </source>
</reference>
<gene>
    <name evidence="1" type="ORF">ACFSQS_05525</name>
</gene>
<sequence>MKTFTTWTKEGAALEQEMEDSHLNQWQQTISEYLPEDFKDYAVLDFGCSQGAFLKHLYKKYPFKNAVGIDLSVEAIKTANQRKENLPVSYYTTEEFANKTPQKFDVVVSNSVLFFIEDLEAHAQQIFNYLNENGVYYFTFTDFSKLSNLNRFIEKIDQWANTPLVLHTLDDIVKVFNKNGFEVQLKQFEANNFITFNSKDDLYANAYERLTMLKHKYLFRLTKTNF</sequence>
<dbReference type="Gene3D" id="3.40.50.150">
    <property type="entry name" value="Vaccinia Virus protein VP39"/>
    <property type="match status" value="1"/>
</dbReference>
<proteinExistence type="predicted"/>
<keyword evidence="1" id="KW-0808">Transferase</keyword>
<name>A0ABW5JSK1_9FLAO</name>
<dbReference type="Proteomes" id="UP001597441">
    <property type="component" value="Unassembled WGS sequence"/>
</dbReference>
<dbReference type="Pfam" id="PF13489">
    <property type="entry name" value="Methyltransf_23"/>
    <property type="match status" value="1"/>
</dbReference>
<dbReference type="EC" id="2.1.1.64" evidence="1"/>
<dbReference type="PANTHER" id="PTHR43861">
    <property type="entry name" value="TRANS-ACONITATE 2-METHYLTRANSFERASE-RELATED"/>
    <property type="match status" value="1"/>
</dbReference>
<dbReference type="SUPFAM" id="SSF53335">
    <property type="entry name" value="S-adenosyl-L-methionine-dependent methyltransferases"/>
    <property type="match status" value="1"/>
</dbReference>
<dbReference type="GO" id="GO:0032259">
    <property type="term" value="P:methylation"/>
    <property type="evidence" value="ECO:0007669"/>
    <property type="project" value="UniProtKB-KW"/>
</dbReference>
<evidence type="ECO:0000313" key="1">
    <source>
        <dbReference type="EMBL" id="MFD2534559.1"/>
    </source>
</evidence>
<dbReference type="RefSeq" id="WP_153267847.1">
    <property type="nucleotide sequence ID" value="NZ_JBHUDT010000002.1"/>
</dbReference>
<dbReference type="GO" id="GO:0102208">
    <property type="term" value="F:2-polyprenyl-6-hydroxyphenol methylase activity"/>
    <property type="evidence" value="ECO:0007669"/>
    <property type="project" value="UniProtKB-EC"/>
</dbReference>
<comment type="caution">
    <text evidence="1">The sequence shown here is derived from an EMBL/GenBank/DDBJ whole genome shotgun (WGS) entry which is preliminary data.</text>
</comment>
<keyword evidence="2" id="KW-1185">Reference proteome</keyword>
<dbReference type="InterPro" id="IPR029063">
    <property type="entry name" value="SAM-dependent_MTases_sf"/>
</dbReference>
<dbReference type="EC" id="2.1.1.222" evidence="1"/>
<dbReference type="EMBL" id="JBHULK010000002">
    <property type="protein sequence ID" value="MFD2534559.1"/>
    <property type="molecule type" value="Genomic_DNA"/>
</dbReference>
<organism evidence="1 2">
    <name type="scientific">Gelatiniphilus marinus</name>
    <dbReference type="NCBI Taxonomy" id="1759464"/>
    <lineage>
        <taxon>Bacteria</taxon>
        <taxon>Pseudomonadati</taxon>
        <taxon>Bacteroidota</taxon>
        <taxon>Flavobacteriia</taxon>
        <taxon>Flavobacteriales</taxon>
        <taxon>Flavobacteriaceae</taxon>
        <taxon>Gelatiniphilus</taxon>
    </lineage>
</organism>
<protein>
    <submittedName>
        <fullName evidence="1">Class I SAM-dependent methyltransferase</fullName>
        <ecNumber evidence="1">2.1.1.222</ecNumber>
        <ecNumber evidence="1">2.1.1.64</ecNumber>
    </submittedName>
</protein>
<dbReference type="CDD" id="cd02440">
    <property type="entry name" value="AdoMet_MTases"/>
    <property type="match status" value="1"/>
</dbReference>
<dbReference type="GO" id="GO:0061542">
    <property type="term" value="F:3-demethylubiquinol 3-O-methyltransferase activity"/>
    <property type="evidence" value="ECO:0007669"/>
    <property type="project" value="UniProtKB-EC"/>
</dbReference>